<dbReference type="Pfam" id="PF09339">
    <property type="entry name" value="HTH_IclR"/>
    <property type="match status" value="1"/>
</dbReference>
<dbReference type="PANTHER" id="PTHR30136">
    <property type="entry name" value="HELIX-TURN-HELIX TRANSCRIPTIONAL REGULATOR, ICLR FAMILY"/>
    <property type="match status" value="1"/>
</dbReference>
<organism evidence="3 4">
    <name type="scientific">Saccharothrix longispora</name>
    <dbReference type="NCBI Taxonomy" id="33920"/>
    <lineage>
        <taxon>Bacteria</taxon>
        <taxon>Bacillati</taxon>
        <taxon>Actinomycetota</taxon>
        <taxon>Actinomycetes</taxon>
        <taxon>Pseudonocardiales</taxon>
        <taxon>Pseudonocardiaceae</taxon>
        <taxon>Saccharothrix</taxon>
    </lineage>
</organism>
<evidence type="ECO:0000313" key="3">
    <source>
        <dbReference type="EMBL" id="MDR6593637.1"/>
    </source>
</evidence>
<accession>A0ABU1PSL5</accession>
<dbReference type="InterPro" id="IPR036388">
    <property type="entry name" value="WH-like_DNA-bd_sf"/>
</dbReference>
<sequence>MSFTGEGRGRDRRSDHAQGEAQAKEETPQNRDEAGDVDDVAENAGRGSVLERAFQVLEQVASGARPLNLTEMSRAARLPLPTTYRLAKSLVKLGALEKDAGRYSLGPVWLEWCGMAEREHPCTPN</sequence>
<proteinExistence type="predicted"/>
<evidence type="ECO:0000256" key="1">
    <source>
        <dbReference type="SAM" id="MobiDB-lite"/>
    </source>
</evidence>
<name>A0ABU1PSL5_9PSEU</name>
<dbReference type="EMBL" id="JAVDSG010000001">
    <property type="protein sequence ID" value="MDR6593637.1"/>
    <property type="molecule type" value="Genomic_DNA"/>
</dbReference>
<gene>
    <name evidence="3" type="ORF">J2S66_002021</name>
</gene>
<dbReference type="PANTHER" id="PTHR30136:SF35">
    <property type="entry name" value="HTH-TYPE TRANSCRIPTIONAL REGULATOR RV1719"/>
    <property type="match status" value="1"/>
</dbReference>
<feature type="compositionally biased region" description="Basic and acidic residues" evidence="1">
    <location>
        <begin position="7"/>
        <end position="34"/>
    </location>
</feature>
<keyword evidence="4" id="KW-1185">Reference proteome</keyword>
<feature type="region of interest" description="Disordered" evidence="1">
    <location>
        <begin position="1"/>
        <end position="45"/>
    </location>
</feature>
<dbReference type="InterPro" id="IPR005471">
    <property type="entry name" value="Tscrpt_reg_IclR_N"/>
</dbReference>
<dbReference type="InterPro" id="IPR036390">
    <property type="entry name" value="WH_DNA-bd_sf"/>
</dbReference>
<dbReference type="SMART" id="SM00346">
    <property type="entry name" value="HTH_ICLR"/>
    <property type="match status" value="1"/>
</dbReference>
<protein>
    <recommendedName>
        <fullName evidence="2">HTH iclR-type domain-containing protein</fullName>
    </recommendedName>
</protein>
<feature type="domain" description="HTH iclR-type" evidence="2">
    <location>
        <begin position="47"/>
        <end position="107"/>
    </location>
</feature>
<dbReference type="RefSeq" id="WP_310306516.1">
    <property type="nucleotide sequence ID" value="NZ_BAAAXB010000001.1"/>
</dbReference>
<dbReference type="PROSITE" id="PS51077">
    <property type="entry name" value="HTH_ICLR"/>
    <property type="match status" value="1"/>
</dbReference>
<evidence type="ECO:0000259" key="2">
    <source>
        <dbReference type="PROSITE" id="PS51077"/>
    </source>
</evidence>
<dbReference type="Proteomes" id="UP001268819">
    <property type="component" value="Unassembled WGS sequence"/>
</dbReference>
<comment type="caution">
    <text evidence="3">The sequence shown here is derived from an EMBL/GenBank/DDBJ whole genome shotgun (WGS) entry which is preliminary data.</text>
</comment>
<reference evidence="3 4" key="1">
    <citation type="submission" date="2023-07" db="EMBL/GenBank/DDBJ databases">
        <title>Sequencing the genomes of 1000 actinobacteria strains.</title>
        <authorList>
            <person name="Klenk H.-P."/>
        </authorList>
    </citation>
    <scope>NUCLEOTIDE SEQUENCE [LARGE SCALE GENOMIC DNA]</scope>
    <source>
        <strain evidence="3 4">DSM 43749</strain>
    </source>
</reference>
<dbReference type="Gene3D" id="1.10.10.10">
    <property type="entry name" value="Winged helix-like DNA-binding domain superfamily/Winged helix DNA-binding domain"/>
    <property type="match status" value="1"/>
</dbReference>
<dbReference type="SUPFAM" id="SSF46785">
    <property type="entry name" value="Winged helix' DNA-binding domain"/>
    <property type="match status" value="1"/>
</dbReference>
<evidence type="ECO:0000313" key="4">
    <source>
        <dbReference type="Proteomes" id="UP001268819"/>
    </source>
</evidence>
<dbReference type="InterPro" id="IPR050707">
    <property type="entry name" value="HTH_MetabolicPath_Reg"/>
</dbReference>